<protein>
    <submittedName>
        <fullName evidence="1">DUF2946 domain-containing protein</fullName>
    </submittedName>
</protein>
<organism evidence="1 2">
    <name type="scientific">Acinetobacter junii</name>
    <dbReference type="NCBI Taxonomy" id="40215"/>
    <lineage>
        <taxon>Bacteria</taxon>
        <taxon>Pseudomonadati</taxon>
        <taxon>Pseudomonadota</taxon>
        <taxon>Gammaproteobacteria</taxon>
        <taxon>Moraxellales</taxon>
        <taxon>Moraxellaceae</taxon>
        <taxon>Acinetobacter</taxon>
    </lineage>
</organism>
<dbReference type="RefSeq" id="WP_227540273.1">
    <property type="nucleotide sequence ID" value="NZ_BKVZ01000017.1"/>
</dbReference>
<evidence type="ECO:0000313" key="1">
    <source>
        <dbReference type="EMBL" id="MEK0251964.1"/>
    </source>
</evidence>
<evidence type="ECO:0000313" key="2">
    <source>
        <dbReference type="Proteomes" id="UP001498501"/>
    </source>
</evidence>
<keyword evidence="2" id="KW-1185">Reference proteome</keyword>
<comment type="caution">
    <text evidence="1">The sequence shown here is derived from an EMBL/GenBank/DDBJ whole genome shotgun (WGS) entry which is preliminary data.</text>
</comment>
<proteinExistence type="predicted"/>
<sequence>MIHRLGILLAFATIALQIAVFLQPLLPEEYQISPACETVLLLSTQIKQKLHLHSEQVLHTDHHSLHLDQPQADSHSEQHHHDLNHQCPFCFFYGHLVAPPTLGIKEVFVRVQVRYLHLYQVFIGFFFSLQRLFLIPQGRAPPSKFSMYSFI</sequence>
<accession>A0ABU8ZEG6</accession>
<dbReference type="EMBL" id="JBBMLE010000014">
    <property type="protein sequence ID" value="MEK0251964.1"/>
    <property type="molecule type" value="Genomic_DNA"/>
</dbReference>
<gene>
    <name evidence="1" type="ORF">WM018_05395</name>
</gene>
<dbReference type="Proteomes" id="UP001498501">
    <property type="component" value="Unassembled WGS sequence"/>
</dbReference>
<dbReference type="InterPro" id="IPR021333">
    <property type="entry name" value="DUF2946"/>
</dbReference>
<dbReference type="Pfam" id="PF11162">
    <property type="entry name" value="DUF2946"/>
    <property type="match status" value="1"/>
</dbReference>
<reference evidence="1 2" key="1">
    <citation type="submission" date="2024-03" db="EMBL/GenBank/DDBJ databases">
        <title>Cross-transmission of Acinetobacter junii carrying blaOXA-58 in a neonatal intensive care unit.</title>
        <authorList>
            <person name="Bour M."/>
            <person name="Potron A."/>
            <person name="Lecointe D."/>
        </authorList>
    </citation>
    <scope>NUCLEOTIDE SEQUENCE [LARGE SCALE GENOMIC DNA]</scope>
    <source>
        <strain evidence="1 2">21A3096 case 1</strain>
    </source>
</reference>
<name>A0ABU8ZEG6_ACIJU</name>